<dbReference type="PROSITE" id="PS50110">
    <property type="entry name" value="RESPONSE_REGULATORY"/>
    <property type="match status" value="1"/>
</dbReference>
<feature type="domain" description="Response regulatory" evidence="3">
    <location>
        <begin position="8"/>
        <end position="122"/>
    </location>
</feature>
<keyword evidence="5" id="KW-1185">Reference proteome</keyword>
<protein>
    <submittedName>
        <fullName evidence="4">Response regulator receiver domain-containing protein</fullName>
    </submittedName>
</protein>
<dbReference type="Proteomes" id="UP000294498">
    <property type="component" value="Unassembled WGS sequence"/>
</dbReference>
<dbReference type="PANTHER" id="PTHR44591:SF19">
    <property type="entry name" value="TWO-COMPONENT RESPONSE REGULATOR-RELATED"/>
    <property type="match status" value="1"/>
</dbReference>
<evidence type="ECO:0000313" key="4">
    <source>
        <dbReference type="EMBL" id="TDX02253.1"/>
    </source>
</evidence>
<evidence type="ECO:0000256" key="2">
    <source>
        <dbReference type="PROSITE-ProRule" id="PRU00169"/>
    </source>
</evidence>
<evidence type="ECO:0000259" key="3">
    <source>
        <dbReference type="PROSITE" id="PS50110"/>
    </source>
</evidence>
<dbReference type="InterPro" id="IPR011006">
    <property type="entry name" value="CheY-like_superfamily"/>
</dbReference>
<gene>
    <name evidence="4" type="ORF">EDB95_3308</name>
</gene>
<evidence type="ECO:0000313" key="5">
    <source>
        <dbReference type="Proteomes" id="UP000294498"/>
    </source>
</evidence>
<dbReference type="OrthoDB" id="9781208at2"/>
<dbReference type="AlphaFoldDB" id="A0A4V6QA11"/>
<name>A0A4V6QA11_9BACT</name>
<proteinExistence type="predicted"/>
<organism evidence="4 5">
    <name type="scientific">Dinghuibacter silviterrae</name>
    <dbReference type="NCBI Taxonomy" id="1539049"/>
    <lineage>
        <taxon>Bacteria</taxon>
        <taxon>Pseudomonadati</taxon>
        <taxon>Bacteroidota</taxon>
        <taxon>Chitinophagia</taxon>
        <taxon>Chitinophagales</taxon>
        <taxon>Chitinophagaceae</taxon>
        <taxon>Dinghuibacter</taxon>
    </lineage>
</organism>
<keyword evidence="1 2" id="KW-0597">Phosphoprotein</keyword>
<feature type="modified residue" description="4-aspartylphosphate" evidence="2">
    <location>
        <position position="56"/>
    </location>
</feature>
<dbReference type="SUPFAM" id="SSF52172">
    <property type="entry name" value="CheY-like"/>
    <property type="match status" value="1"/>
</dbReference>
<dbReference type="Pfam" id="PF00072">
    <property type="entry name" value="Response_reg"/>
    <property type="match status" value="1"/>
</dbReference>
<evidence type="ECO:0000256" key="1">
    <source>
        <dbReference type="ARBA" id="ARBA00022553"/>
    </source>
</evidence>
<dbReference type="InterPro" id="IPR050595">
    <property type="entry name" value="Bact_response_regulator"/>
</dbReference>
<dbReference type="PANTHER" id="PTHR44591">
    <property type="entry name" value="STRESS RESPONSE REGULATOR PROTEIN 1"/>
    <property type="match status" value="1"/>
</dbReference>
<accession>A0A4V6QA11</accession>
<dbReference type="Gene3D" id="3.40.50.2300">
    <property type="match status" value="1"/>
</dbReference>
<dbReference type="EMBL" id="SODV01000001">
    <property type="protein sequence ID" value="TDX02253.1"/>
    <property type="molecule type" value="Genomic_DNA"/>
</dbReference>
<comment type="caution">
    <text evidence="4">The sequence shown here is derived from an EMBL/GenBank/DDBJ whole genome shotgun (WGS) entry which is preliminary data.</text>
</comment>
<dbReference type="RefSeq" id="WP_133994874.1">
    <property type="nucleotide sequence ID" value="NZ_SODV01000001.1"/>
</dbReference>
<dbReference type="SMART" id="SM00448">
    <property type="entry name" value="REC"/>
    <property type="match status" value="1"/>
</dbReference>
<dbReference type="GO" id="GO:0000160">
    <property type="term" value="P:phosphorelay signal transduction system"/>
    <property type="evidence" value="ECO:0007669"/>
    <property type="project" value="InterPro"/>
</dbReference>
<sequence>MKTEVKPTVLYVDDEQNNLLSFKATFRRQFNILTAESAVEARRILSGQSVHILISDQRMPQMTGIEFFASILEEYPDPIRILLTGYADIQAVIDAINLGQVFRYCTKPWNEGEITRHLEEAYELYELRAQNKELTEQLVDNNTKMEFLLRQQLLS</sequence>
<dbReference type="InterPro" id="IPR001789">
    <property type="entry name" value="Sig_transdc_resp-reg_receiver"/>
</dbReference>
<dbReference type="CDD" id="cd17569">
    <property type="entry name" value="REC_HupR-like"/>
    <property type="match status" value="1"/>
</dbReference>
<reference evidence="4 5" key="1">
    <citation type="submission" date="2019-03" db="EMBL/GenBank/DDBJ databases">
        <title>Genomic Encyclopedia of Type Strains, Phase IV (KMG-IV): sequencing the most valuable type-strain genomes for metagenomic binning, comparative biology and taxonomic classification.</title>
        <authorList>
            <person name="Goeker M."/>
        </authorList>
    </citation>
    <scope>NUCLEOTIDE SEQUENCE [LARGE SCALE GENOMIC DNA]</scope>
    <source>
        <strain evidence="4 5">DSM 100059</strain>
    </source>
</reference>